<comment type="similarity">
    <text evidence="1">Belongs to the universal stress protein A family.</text>
</comment>
<dbReference type="InterPro" id="IPR006015">
    <property type="entry name" value="Universal_stress_UspA"/>
</dbReference>
<dbReference type="CDD" id="cd00293">
    <property type="entry name" value="USP-like"/>
    <property type="match status" value="1"/>
</dbReference>
<dbReference type="RefSeq" id="WP_099882918.1">
    <property type="nucleotide sequence ID" value="NZ_CP024608.1"/>
</dbReference>
<evidence type="ECO:0000259" key="2">
    <source>
        <dbReference type="Pfam" id="PF00582"/>
    </source>
</evidence>
<feature type="domain" description="UspA" evidence="2">
    <location>
        <begin position="156"/>
        <end position="281"/>
    </location>
</feature>
<dbReference type="Gene3D" id="3.40.50.12370">
    <property type="match status" value="1"/>
</dbReference>
<accession>A0A2D2DW68</accession>
<sequence>MGYQTILVHVDDSPSAYARIGVAITLANSGGGHLIGMAPTGVARTLLPSLPPGQSDPTLSLHLGFLREQAQEALAAFSQRCEAAAVASHEARVIDDDAGGGLCLHGRVADVVVLSQSDPDQGGPGLLADLPAYVVLHSGKPVLMVPFTGERASVGQRVLVSWDASREAACALQLALPLLRHAVAVDLAVFDTGPGSHTAADARAADPRPWLARHGVHANFAVHALAHKRQQVGEALLALAAQKNADLLVMGAYGHSRVRETILGGVTRTLFESMSVPVLMAH</sequence>
<protein>
    <submittedName>
        <fullName evidence="3">Universal stress protein</fullName>
    </submittedName>
</protein>
<dbReference type="AlphaFoldDB" id="A0A2D2DW68"/>
<evidence type="ECO:0000256" key="1">
    <source>
        <dbReference type="ARBA" id="ARBA00008791"/>
    </source>
</evidence>
<keyword evidence="4" id="KW-1185">Reference proteome</keyword>
<dbReference type="EMBL" id="CP024608">
    <property type="protein sequence ID" value="ATQ79182.1"/>
    <property type="molecule type" value="Genomic_DNA"/>
</dbReference>
<evidence type="ECO:0000313" key="4">
    <source>
        <dbReference type="Proteomes" id="UP000229897"/>
    </source>
</evidence>
<dbReference type="PANTHER" id="PTHR46268:SF15">
    <property type="entry name" value="UNIVERSAL STRESS PROTEIN HP_0031"/>
    <property type="match status" value="1"/>
</dbReference>
<dbReference type="SUPFAM" id="SSF52402">
    <property type="entry name" value="Adenine nucleotide alpha hydrolases-like"/>
    <property type="match status" value="2"/>
</dbReference>
<proteinExistence type="inferred from homology"/>
<dbReference type="PANTHER" id="PTHR46268">
    <property type="entry name" value="STRESS RESPONSE PROTEIN NHAX"/>
    <property type="match status" value="1"/>
</dbReference>
<dbReference type="KEGG" id="mass:CR152_29490"/>
<dbReference type="PRINTS" id="PR01438">
    <property type="entry name" value="UNVRSLSTRESS"/>
</dbReference>
<dbReference type="InterPro" id="IPR006016">
    <property type="entry name" value="UspA"/>
</dbReference>
<organism evidence="3 4">
    <name type="scientific">Massilia violaceinigra</name>
    <dbReference type="NCBI Taxonomy" id="2045208"/>
    <lineage>
        <taxon>Bacteria</taxon>
        <taxon>Pseudomonadati</taxon>
        <taxon>Pseudomonadota</taxon>
        <taxon>Betaproteobacteria</taxon>
        <taxon>Burkholderiales</taxon>
        <taxon>Oxalobacteraceae</taxon>
        <taxon>Telluria group</taxon>
        <taxon>Massilia</taxon>
    </lineage>
</organism>
<evidence type="ECO:0000313" key="3">
    <source>
        <dbReference type="EMBL" id="ATQ79182.1"/>
    </source>
</evidence>
<dbReference type="OrthoDB" id="9804721at2"/>
<reference evidence="3" key="1">
    <citation type="submission" date="2017-10" db="EMBL/GenBank/DDBJ databases">
        <title>Massilia psychrophilum sp. nov., a novel purple-pigmented bacterium isolated from Tianshan glacier, Xinjiang Municipality, China.</title>
        <authorList>
            <person name="Wang H."/>
        </authorList>
    </citation>
    <scope>NUCLEOTIDE SEQUENCE [LARGE SCALE GENOMIC DNA]</scope>
    <source>
        <strain evidence="3">B2</strain>
    </source>
</reference>
<dbReference type="Pfam" id="PF00582">
    <property type="entry name" value="Usp"/>
    <property type="match status" value="1"/>
</dbReference>
<dbReference type="Proteomes" id="UP000229897">
    <property type="component" value="Chromosome"/>
</dbReference>
<name>A0A2D2DW68_9BURK</name>
<gene>
    <name evidence="3" type="ORF">CR152_29490</name>
</gene>